<dbReference type="SUPFAM" id="SSF88659">
    <property type="entry name" value="Sigma3 and sigma4 domains of RNA polymerase sigma factors"/>
    <property type="match status" value="1"/>
</dbReference>
<dbReference type="InterPro" id="IPR013324">
    <property type="entry name" value="RNA_pol_sigma_r3/r4-like"/>
</dbReference>
<dbReference type="InterPro" id="IPR014284">
    <property type="entry name" value="RNA_pol_sigma-70_dom"/>
</dbReference>
<dbReference type="Proteomes" id="UP001243496">
    <property type="component" value="Chromosome"/>
</dbReference>
<dbReference type="EMBL" id="CP132968">
    <property type="protein sequence ID" value="WMD15316.1"/>
    <property type="molecule type" value="Genomic_DNA"/>
</dbReference>
<feature type="domain" description="RNA polymerase sigma factor 70 region 4 type 2" evidence="1">
    <location>
        <begin position="152"/>
        <end position="195"/>
    </location>
</feature>
<reference evidence="2" key="1">
    <citation type="submission" date="2023-08" db="EMBL/GenBank/DDBJ databases">
        <title>Complete Genome Sequences of butyrate producing Anaerostipes hadrus strains BA1 and GIF7 isolated from the terminal ileum of a healthy lean male.</title>
        <authorList>
            <person name="Low A."/>
            <person name="Sheludchenko M."/>
            <person name="Cheng H.E."/>
            <person name="Koh X.Q."/>
            <person name="Lee J."/>
        </authorList>
    </citation>
    <scope>NUCLEOTIDE SEQUENCE</scope>
    <source>
        <strain evidence="2">BA1</strain>
    </source>
</reference>
<dbReference type="GeneID" id="92741319"/>
<dbReference type="CDD" id="cd06171">
    <property type="entry name" value="Sigma70_r4"/>
    <property type="match status" value="1"/>
</dbReference>
<proteinExistence type="predicted"/>
<dbReference type="GO" id="GO:0003677">
    <property type="term" value="F:DNA binding"/>
    <property type="evidence" value="ECO:0007669"/>
    <property type="project" value="InterPro"/>
</dbReference>
<name>A0AAQ3GRE5_ANAHA</name>
<gene>
    <name evidence="2" type="ORF">RBI15_07960</name>
</gene>
<dbReference type="NCBIfam" id="TIGR02937">
    <property type="entry name" value="sigma70-ECF"/>
    <property type="match status" value="1"/>
</dbReference>
<accession>A0AAQ3GRE5</accession>
<dbReference type="Gene3D" id="1.10.10.10">
    <property type="entry name" value="Winged helix-like DNA-binding domain superfamily/Winged helix DNA-binding domain"/>
    <property type="match status" value="1"/>
</dbReference>
<evidence type="ECO:0000259" key="1">
    <source>
        <dbReference type="Pfam" id="PF08281"/>
    </source>
</evidence>
<sequence>MKIRKTNTAKRETYTYTFTGADGNEERLILRPGENGVTEADIKMLHSLDDSEVYYNLKNIRPEKTTEEKAAVNAWKEEYIKKETAYRGYAPTDDEVEDAVREQFPSNYNLSFDYDFGENDAESDSDTAFDKSQLMYQAALTVEAEESNETYRVHELMNEMTDKQREVLVLTEFEGYSLTEVSKRIGISIKNVKKHHDNAMNYIKENFF</sequence>
<dbReference type="InterPro" id="IPR036388">
    <property type="entry name" value="WH-like_DNA-bd_sf"/>
</dbReference>
<organism evidence="2 3">
    <name type="scientific">Anaerostipes hadrus</name>
    <dbReference type="NCBI Taxonomy" id="649756"/>
    <lineage>
        <taxon>Bacteria</taxon>
        <taxon>Bacillati</taxon>
        <taxon>Bacillota</taxon>
        <taxon>Clostridia</taxon>
        <taxon>Lachnospirales</taxon>
        <taxon>Lachnospiraceae</taxon>
        <taxon>Anaerostipes</taxon>
    </lineage>
</organism>
<dbReference type="Pfam" id="PF08281">
    <property type="entry name" value="Sigma70_r4_2"/>
    <property type="match status" value="1"/>
</dbReference>
<dbReference type="GO" id="GO:0006352">
    <property type="term" value="P:DNA-templated transcription initiation"/>
    <property type="evidence" value="ECO:0007669"/>
    <property type="project" value="InterPro"/>
</dbReference>
<dbReference type="AlphaFoldDB" id="A0AAQ3GRE5"/>
<dbReference type="GO" id="GO:0016987">
    <property type="term" value="F:sigma factor activity"/>
    <property type="evidence" value="ECO:0007669"/>
    <property type="project" value="InterPro"/>
</dbReference>
<dbReference type="InterPro" id="IPR013249">
    <property type="entry name" value="RNA_pol_sigma70_r4_t2"/>
</dbReference>
<evidence type="ECO:0000313" key="3">
    <source>
        <dbReference type="Proteomes" id="UP001243496"/>
    </source>
</evidence>
<evidence type="ECO:0000313" key="2">
    <source>
        <dbReference type="EMBL" id="WMD15316.1"/>
    </source>
</evidence>
<dbReference type="RefSeq" id="WP_306856139.1">
    <property type="nucleotide sequence ID" value="NZ_CP132968.1"/>
</dbReference>
<protein>
    <submittedName>
        <fullName evidence="2">Sigma-70 family RNA polymerase sigma factor</fullName>
    </submittedName>
</protein>